<accession>D8UEB6</accession>
<dbReference type="KEGG" id="vcn:VOLCADRAFT_98054"/>
<dbReference type="Proteomes" id="UP000001058">
    <property type="component" value="Unassembled WGS sequence"/>
</dbReference>
<evidence type="ECO:0000313" key="2">
    <source>
        <dbReference type="EMBL" id="EFJ41940.1"/>
    </source>
</evidence>
<dbReference type="OrthoDB" id="543851at2759"/>
<keyword evidence="3" id="KW-1185">Reference proteome</keyword>
<evidence type="ECO:0000256" key="1">
    <source>
        <dbReference type="SAM" id="SignalP"/>
    </source>
</evidence>
<dbReference type="InParanoid" id="D8UEB6"/>
<feature type="signal peptide" evidence="1">
    <location>
        <begin position="1"/>
        <end position="32"/>
    </location>
</feature>
<name>D8UEB6_VOLCA</name>
<evidence type="ECO:0000313" key="3">
    <source>
        <dbReference type="Proteomes" id="UP000001058"/>
    </source>
</evidence>
<reference evidence="2 3" key="1">
    <citation type="journal article" date="2010" name="Science">
        <title>Genomic analysis of organismal complexity in the multicellular green alga Volvox carteri.</title>
        <authorList>
            <person name="Prochnik S.E."/>
            <person name="Umen J."/>
            <person name="Nedelcu A.M."/>
            <person name="Hallmann A."/>
            <person name="Miller S.M."/>
            <person name="Nishii I."/>
            <person name="Ferris P."/>
            <person name="Kuo A."/>
            <person name="Mitros T."/>
            <person name="Fritz-Laylin L.K."/>
            <person name="Hellsten U."/>
            <person name="Chapman J."/>
            <person name="Simakov O."/>
            <person name="Rensing S.A."/>
            <person name="Terry A."/>
            <person name="Pangilinan J."/>
            <person name="Kapitonov V."/>
            <person name="Jurka J."/>
            <person name="Salamov A."/>
            <person name="Shapiro H."/>
            <person name="Schmutz J."/>
            <person name="Grimwood J."/>
            <person name="Lindquist E."/>
            <person name="Lucas S."/>
            <person name="Grigoriev I.V."/>
            <person name="Schmitt R."/>
            <person name="Kirk D."/>
            <person name="Rokhsar D.S."/>
        </authorList>
    </citation>
    <scope>NUCLEOTIDE SEQUENCE [LARGE SCALE GENOMIC DNA]</scope>
    <source>
        <strain evidence="3">f. Nagariensis / Eve</strain>
    </source>
</reference>
<feature type="chain" id="PRO_5003124428" evidence="1">
    <location>
        <begin position="33"/>
        <end position="237"/>
    </location>
</feature>
<gene>
    <name evidence="2" type="ORF">VOLCADRAFT_98054</name>
</gene>
<organism evidence="3">
    <name type="scientific">Volvox carteri f. nagariensis</name>
    <dbReference type="NCBI Taxonomy" id="3068"/>
    <lineage>
        <taxon>Eukaryota</taxon>
        <taxon>Viridiplantae</taxon>
        <taxon>Chlorophyta</taxon>
        <taxon>core chlorophytes</taxon>
        <taxon>Chlorophyceae</taxon>
        <taxon>CS clade</taxon>
        <taxon>Chlamydomonadales</taxon>
        <taxon>Volvocaceae</taxon>
        <taxon>Volvox</taxon>
    </lineage>
</organism>
<protein>
    <submittedName>
        <fullName evidence="2">Uncharacterized protein</fullName>
    </submittedName>
</protein>
<sequence>MRTVGSSRCSFRAAAFLALFAFQGLGWWAGQAYGGLGGSSGGNGTEQMGPEQRSKAESFGKAFEDYVVLGQDPVAIALRRLSITAIDAFETAVQNQIARSFYNALNDILFTYANDERNRFTITPSFSFEASLGTSGNLQAAMDRVLSLAQALGNRENAAALLRSATTARDQVIAALRRPHADGSSNVGGLFMQQSWQDEDMDGDGEPQGLGVAARLARMQGLASGAANANFFSAASG</sequence>
<dbReference type="GeneID" id="9622748"/>
<proteinExistence type="predicted"/>
<dbReference type="EMBL" id="GL378388">
    <property type="protein sequence ID" value="EFJ41940.1"/>
    <property type="molecule type" value="Genomic_DNA"/>
</dbReference>
<keyword evidence="1" id="KW-0732">Signal</keyword>
<dbReference type="RefSeq" id="XP_002956977.1">
    <property type="nucleotide sequence ID" value="XM_002956931.1"/>
</dbReference>
<dbReference type="AlphaFoldDB" id="D8UEB6"/>